<dbReference type="GO" id="GO:0043953">
    <property type="term" value="P:protein transport by the Tat complex"/>
    <property type="evidence" value="ECO:0007669"/>
    <property type="project" value="UniProtKB-UniRule"/>
</dbReference>
<dbReference type="InterPro" id="IPR002033">
    <property type="entry name" value="TatC"/>
</dbReference>
<evidence type="ECO:0000313" key="8">
    <source>
        <dbReference type="Proteomes" id="UP000319908"/>
    </source>
</evidence>
<evidence type="ECO:0000256" key="1">
    <source>
        <dbReference type="ARBA" id="ARBA00004141"/>
    </source>
</evidence>
<dbReference type="EMBL" id="SJPU01000003">
    <property type="protein sequence ID" value="TWU11039.1"/>
    <property type="molecule type" value="Genomic_DNA"/>
</dbReference>
<evidence type="ECO:0000256" key="6">
    <source>
        <dbReference type="SAM" id="MobiDB-lite"/>
    </source>
</evidence>
<comment type="subunit">
    <text evidence="5">Forms a complex with TatA.</text>
</comment>
<feature type="compositionally biased region" description="Basic and acidic residues" evidence="6">
    <location>
        <begin position="146"/>
        <end position="156"/>
    </location>
</feature>
<feature type="transmembrane region" description="Helical" evidence="5">
    <location>
        <begin position="43"/>
        <end position="62"/>
    </location>
</feature>
<keyword evidence="5" id="KW-0811">Translocation</keyword>
<comment type="subcellular location">
    <subcellularLocation>
        <location evidence="5">Cell membrane</location>
        <topology evidence="5">Multi-pass membrane protein</topology>
    </subcellularLocation>
    <subcellularLocation>
        <location evidence="1">Membrane</location>
        <topology evidence="1">Multi-pass membrane protein</topology>
    </subcellularLocation>
</comment>
<dbReference type="HAMAP" id="MF_00902">
    <property type="entry name" value="TatC"/>
    <property type="match status" value="1"/>
</dbReference>
<feature type="region of interest" description="Disordered" evidence="6">
    <location>
        <begin position="140"/>
        <end position="162"/>
    </location>
</feature>
<keyword evidence="2 5" id="KW-0812">Transmembrane</keyword>
<keyword evidence="5" id="KW-0653">Protein transport</keyword>
<keyword evidence="5" id="KW-1003">Cell membrane</keyword>
<evidence type="ECO:0000256" key="2">
    <source>
        <dbReference type="ARBA" id="ARBA00022692"/>
    </source>
</evidence>
<feature type="transmembrane region" description="Helical" evidence="5">
    <location>
        <begin position="298"/>
        <end position="323"/>
    </location>
</feature>
<dbReference type="Pfam" id="PF00902">
    <property type="entry name" value="TatC"/>
    <property type="match status" value="1"/>
</dbReference>
<comment type="function">
    <text evidence="5">Part of the twin-arginine translocation (Tat) system that transports large folded proteins containing a characteristic twin-arginine motif in their signal peptide across membranes.</text>
</comment>
<evidence type="ECO:0000313" key="7">
    <source>
        <dbReference type="EMBL" id="TWU11039.1"/>
    </source>
</evidence>
<feature type="transmembrane region" description="Helical" evidence="5">
    <location>
        <begin position="214"/>
        <end position="236"/>
    </location>
</feature>
<proteinExistence type="inferred from homology"/>
<keyword evidence="8" id="KW-1185">Reference proteome</keyword>
<keyword evidence="3 5" id="KW-1133">Transmembrane helix</keyword>
<organism evidence="7 8">
    <name type="scientific">Allorhodopirellula heiligendammensis</name>
    <dbReference type="NCBI Taxonomy" id="2714739"/>
    <lineage>
        <taxon>Bacteria</taxon>
        <taxon>Pseudomonadati</taxon>
        <taxon>Planctomycetota</taxon>
        <taxon>Planctomycetia</taxon>
        <taxon>Pirellulales</taxon>
        <taxon>Pirellulaceae</taxon>
        <taxon>Allorhodopirellula</taxon>
    </lineage>
</organism>
<evidence type="ECO:0000256" key="5">
    <source>
        <dbReference type="HAMAP-Rule" id="MF_00902"/>
    </source>
</evidence>
<reference evidence="7 8" key="1">
    <citation type="journal article" date="2020" name="Antonie Van Leeuwenhoek">
        <title>Rhodopirellula heiligendammensis sp. nov., Rhodopirellula pilleata sp. nov., and Rhodopirellula solitaria sp. nov. isolated from natural or artificial marine surfaces in Northern Germany and California, USA, and emended description of the genus Rhodopirellula.</title>
        <authorList>
            <person name="Kallscheuer N."/>
            <person name="Wiegand S."/>
            <person name="Jogler M."/>
            <person name="Boedeker C."/>
            <person name="Peeters S.H."/>
            <person name="Rast P."/>
            <person name="Heuer A."/>
            <person name="Jetten M.S.M."/>
            <person name="Rohde M."/>
            <person name="Jogler C."/>
        </authorList>
    </citation>
    <scope>NUCLEOTIDE SEQUENCE [LARGE SCALE GENOMIC DNA]</scope>
    <source>
        <strain evidence="7 8">Poly21</strain>
    </source>
</reference>
<dbReference type="Proteomes" id="UP000319908">
    <property type="component" value="Unassembled WGS sequence"/>
</dbReference>
<dbReference type="PROSITE" id="PS01218">
    <property type="entry name" value="TATC"/>
    <property type="match status" value="1"/>
</dbReference>
<dbReference type="AlphaFoldDB" id="A0A5C6BIL7"/>
<dbReference type="GO" id="GO:0033281">
    <property type="term" value="C:TAT protein transport complex"/>
    <property type="evidence" value="ECO:0007669"/>
    <property type="project" value="UniProtKB-UniRule"/>
</dbReference>
<dbReference type="NCBIfam" id="TIGR00945">
    <property type="entry name" value="tatC"/>
    <property type="match status" value="1"/>
</dbReference>
<feature type="transmembrane region" description="Helical" evidence="5">
    <location>
        <begin position="257"/>
        <end position="278"/>
    </location>
</feature>
<keyword evidence="4 5" id="KW-0472">Membrane</keyword>
<dbReference type="InterPro" id="IPR019820">
    <property type="entry name" value="Sec-indep_translocase_CS"/>
</dbReference>
<name>A0A5C6BIL7_9BACT</name>
<evidence type="ECO:0000256" key="3">
    <source>
        <dbReference type="ARBA" id="ARBA00022989"/>
    </source>
</evidence>
<accession>A0A5C6BIL7</accession>
<dbReference type="PANTHER" id="PTHR30371:SF0">
    <property type="entry name" value="SEC-INDEPENDENT PROTEIN TRANSLOCASE PROTEIN TATC, CHLOROPLASTIC-RELATED"/>
    <property type="match status" value="1"/>
</dbReference>
<dbReference type="PANTHER" id="PTHR30371">
    <property type="entry name" value="SEC-INDEPENDENT PROTEIN TRANSLOCASE PROTEIN TATC"/>
    <property type="match status" value="1"/>
</dbReference>
<gene>
    <name evidence="7" type="primary">tatC2</name>
    <name evidence="5" type="synonym">tatC</name>
    <name evidence="7" type="ORF">Poly21_49460</name>
</gene>
<sequence length="395" mass="43955">MRYKSTFLFSIKTAVDALARPKDDLFDNSTMTVREHLEELRGALVKAIIWLAIGLAFGLMFASQVVRYVQEPLKQAIVKYNADRDLVLLGLPNRDDPEIERLHAFLSHNALVAELVYALPEPISKSAAAELMETGKALPAGSANAAEKDGEERDGGVTDTASPEALDSTRRIFTADLIAAIGAVPNPEVMVPTIQFRRSERGVSALKVEETFMIWFKAGLIVGAVLASPMIFYHLWNFVAAGLHSHERRYVHVYLPFSVALFVAGVSLAFFLVLQYVLKFLLDFNSSMDVEIEPRLSYYINFVLMLPLGFGVAFQLPLVMLFLQRIDLIQTQDYISSWRIATLVIFVISMVVTPADVTSMIALAIPLMFLYFLGIVLCTYMPRGRGMGRGAYDPT</sequence>
<dbReference type="GO" id="GO:0065002">
    <property type="term" value="P:intracellular protein transmembrane transport"/>
    <property type="evidence" value="ECO:0007669"/>
    <property type="project" value="TreeGrafter"/>
</dbReference>
<comment type="caution">
    <text evidence="7">The sequence shown here is derived from an EMBL/GenBank/DDBJ whole genome shotgun (WGS) entry which is preliminary data.</text>
</comment>
<protein>
    <recommendedName>
        <fullName evidence="5">Sec-independent protein translocase protein TatC</fullName>
    </recommendedName>
</protein>
<feature type="transmembrane region" description="Helical" evidence="5">
    <location>
        <begin position="335"/>
        <end position="355"/>
    </location>
</feature>
<feature type="transmembrane region" description="Helical" evidence="5">
    <location>
        <begin position="361"/>
        <end position="380"/>
    </location>
</feature>
<comment type="similarity">
    <text evidence="5">Belongs to the TatC family.</text>
</comment>
<evidence type="ECO:0000256" key="4">
    <source>
        <dbReference type="ARBA" id="ARBA00023136"/>
    </source>
</evidence>
<keyword evidence="5" id="KW-0813">Transport</keyword>
<dbReference type="GO" id="GO:0009977">
    <property type="term" value="F:proton motive force dependent protein transmembrane transporter activity"/>
    <property type="evidence" value="ECO:0007669"/>
    <property type="project" value="TreeGrafter"/>
</dbReference>